<evidence type="ECO:0000256" key="2">
    <source>
        <dbReference type="SAM" id="Phobius"/>
    </source>
</evidence>
<feature type="region of interest" description="Disordered" evidence="1">
    <location>
        <begin position="584"/>
        <end position="605"/>
    </location>
</feature>
<protein>
    <recommendedName>
        <fullName evidence="5">Transmembrane protein</fullName>
    </recommendedName>
</protein>
<feature type="transmembrane region" description="Helical" evidence="2">
    <location>
        <begin position="613"/>
        <end position="636"/>
    </location>
</feature>
<feature type="transmembrane region" description="Helical" evidence="2">
    <location>
        <begin position="20"/>
        <end position="40"/>
    </location>
</feature>
<keyword evidence="2" id="KW-0812">Transmembrane</keyword>
<feature type="transmembrane region" description="Helical" evidence="2">
    <location>
        <begin position="249"/>
        <end position="270"/>
    </location>
</feature>
<feature type="region of interest" description="Disordered" evidence="1">
    <location>
        <begin position="1205"/>
        <end position="1239"/>
    </location>
</feature>
<feature type="transmembrane region" description="Helical" evidence="2">
    <location>
        <begin position="1309"/>
        <end position="1333"/>
    </location>
</feature>
<evidence type="ECO:0000313" key="4">
    <source>
        <dbReference type="Proteomes" id="UP001151295"/>
    </source>
</evidence>
<sequence length="1581" mass="173879">MSSKSDLTFRPCKAVLQRAVAAVASTLFYYIIFFADIASAKNPIEHPLLAAQQITNDFLADMKRSNEAESDYRNFMTPEFRNFCIKTREHVVCCALFLCLFICAYALVYRACALPQQQHSQSASSIDNSTQAQPKPRRNTRYLIVPYSSTFRSRQISLVISSAGLASACMTAILLAITVALANAMEHGDPHNLTSWRTWLLPSTLLAPGEMHSAGRHRHMNPFATAASEPGTSGPHMAHDFPPVLRRLWLYQSIISVGTAVVLLPVGILFERTSRKESSLRRLFTAVLRWASCAALALFFWEAACRRSDHLQALGFYRPFSSGGATIRYSVYHASCIFGSLPVVLLIVPRGTWALFSWIKCCVGQKHELAHLARIRCRKLKYEQSRIERLLQRAIGSWKWERIRDSDEAWVIDGFCDVTPNAASTKQSAIQNSFSRSSISDLPPIHPGLSRNTETLSSRPYRTVACRPAQMPSRPRITRDAFSPDLFGFQPKDVAVDYAPSFHRASAHPITSFSTTNMFSYYSDDTDSSDDGLGGSQMAHTARKEYKRRQLEREREMQQLSRQIRKYHAQLLFIREEMKRVDESDVLNTEDEDTESSSPTPLNASNVSRRGSLMLLIGNASSILATVTASLCWLLVVLQVSRGALSAIFVGEPDLTHNFTYFIPALASSHIEKPSLAAKFGVHESHSINNPHSLNRQLEESLDWSGSAISPLVTICQMVSSALLFVVVMFGVLSMGTSVEDSVHPLRFLAASYIGSLLRARQWEWLPYFLLPKHVLADIDPTGVIMHLLSNSQLGSVAGNTSRVFFSSSRDLTSFYREIQRQSAGAASLSTTTLLPGGILPESFLQAKAWGKRVFLIFAGGRKSKSAIGDRKGSPSNTAAAQPVSTKHLLAYVWIVCGLAMTWPSVLRTTGLISERAYILPVSSLVQPLWMQYEVDEELVLHAVEVPNRLAVDSDGSELIGSLVNAAESLDVPLLDIYGSGLCPPGYHTEDSSLLLVDDKSQLCHKQKDKLSAVLDMDFNGTTTTTTAHNLLSELLGITDNSPPSALVPLAKATATSLSIAADTEALSSTALASSLSLSQPPQVQSAIAATLERKISRKQLHQSLSTDTISRALTRWIVELTCKITSHTCISMGYIVWWISPDLIVPLSSTTVDMQLGYLPHVPASEFPVITAPASTYSEWYGMLRRLEKHNIWLPQTNDGTPLVLQRPGTLHKSNAPEAKKQQQHQKWQQQRQSAGSSSKIPEKMGWIQAAFGAVVHGLGVASRKLKALIYAVLHRVWSTSLICVQMLTDSTMGRIQNTASGAALRTVVHVISCVFSGFIYIVSFVWTMMLYPLWRHIYSAISALFSGIVFVLSLVSSFVASYLSTRSLSQAVALDQAGIANVMPPLFMSEYWDGAITLGGNPALQRLRPELWPHAFGKNAEIAQILYDAATTQPPPPQSQQSYKTEYKDNINKHGGSGDIGSDVFSADAIGIAVTVAQGAATFDKHDSTADKAEIPAHLFGTVPSSSTEDNGASAVQKEHNQQHPAAASGDDGGIRAHRIREVWSTLDWLLAIYRVVLSIIACKAVFGPSRRSSRIFVV</sequence>
<feature type="transmembrane region" description="Helical" evidence="2">
    <location>
        <begin position="282"/>
        <end position="301"/>
    </location>
</feature>
<accession>A0ABQ8PPA5</accession>
<feature type="transmembrane region" description="Helical" evidence="2">
    <location>
        <begin position="329"/>
        <end position="348"/>
    </location>
</feature>
<feature type="transmembrane region" description="Helical" evidence="2">
    <location>
        <begin position="1345"/>
        <end position="1365"/>
    </location>
</feature>
<dbReference type="EMBL" id="JANBQD010000020">
    <property type="protein sequence ID" value="KAJ1993207.1"/>
    <property type="molecule type" value="Genomic_DNA"/>
</dbReference>
<feature type="compositionally biased region" description="Acidic residues" evidence="1">
    <location>
        <begin position="584"/>
        <end position="595"/>
    </location>
</feature>
<evidence type="ECO:0000256" key="1">
    <source>
        <dbReference type="SAM" id="MobiDB-lite"/>
    </source>
</evidence>
<feature type="region of interest" description="Disordered" evidence="1">
    <location>
        <begin position="526"/>
        <end position="554"/>
    </location>
</feature>
<feature type="compositionally biased region" description="Basic and acidic residues" evidence="1">
    <location>
        <begin position="542"/>
        <end position="554"/>
    </location>
</feature>
<keyword evidence="2" id="KW-1133">Transmembrane helix</keyword>
<feature type="region of interest" description="Disordered" evidence="1">
    <location>
        <begin position="1504"/>
        <end position="1535"/>
    </location>
</feature>
<feature type="transmembrane region" description="Helical" evidence="2">
    <location>
        <begin position="89"/>
        <end position="108"/>
    </location>
</feature>
<gene>
    <name evidence="3" type="ORF">EDC05_002283</name>
</gene>
<comment type="caution">
    <text evidence="3">The sequence shown here is derived from an EMBL/GenBank/DDBJ whole genome shotgun (WGS) entry which is preliminary data.</text>
</comment>
<name>A0ABQ8PPA5_9FUNG</name>
<feature type="transmembrane region" description="Helical" evidence="2">
    <location>
        <begin position="158"/>
        <end position="182"/>
    </location>
</feature>
<feature type="compositionally biased region" description="Polar residues" evidence="1">
    <location>
        <begin position="596"/>
        <end position="605"/>
    </location>
</feature>
<organism evidence="3 4">
    <name type="scientific">Coemansia umbellata</name>
    <dbReference type="NCBI Taxonomy" id="1424467"/>
    <lineage>
        <taxon>Eukaryota</taxon>
        <taxon>Fungi</taxon>
        <taxon>Fungi incertae sedis</taxon>
        <taxon>Zoopagomycota</taxon>
        <taxon>Kickxellomycotina</taxon>
        <taxon>Kickxellomycetes</taxon>
        <taxon>Kickxellales</taxon>
        <taxon>Kickxellaceae</taxon>
        <taxon>Coemansia</taxon>
    </lineage>
</organism>
<evidence type="ECO:0000313" key="3">
    <source>
        <dbReference type="EMBL" id="KAJ1993207.1"/>
    </source>
</evidence>
<dbReference type="Proteomes" id="UP001151295">
    <property type="component" value="Unassembled WGS sequence"/>
</dbReference>
<proteinExistence type="predicted"/>
<reference evidence="3" key="1">
    <citation type="submission" date="2022-07" db="EMBL/GenBank/DDBJ databases">
        <title>Phylogenomic reconstructions and comparative analyses of Kickxellomycotina fungi.</title>
        <authorList>
            <person name="Reynolds N.K."/>
            <person name="Stajich J.E."/>
            <person name="Barry K."/>
            <person name="Grigoriev I.V."/>
            <person name="Crous P."/>
            <person name="Smith M.E."/>
        </authorList>
    </citation>
    <scope>NUCLEOTIDE SEQUENCE</scope>
    <source>
        <strain evidence="3">BCRC 34882</strain>
    </source>
</reference>
<evidence type="ECO:0008006" key="5">
    <source>
        <dbReference type="Google" id="ProtNLM"/>
    </source>
</evidence>
<keyword evidence="4" id="KW-1185">Reference proteome</keyword>
<keyword evidence="2" id="KW-0472">Membrane</keyword>